<dbReference type="EMBL" id="CP046171">
    <property type="protein sequence ID" value="QIS05718.1"/>
    <property type="molecule type" value="Genomic_DNA"/>
</dbReference>
<dbReference type="SUPFAM" id="SSF50814">
    <property type="entry name" value="Lipocalins"/>
    <property type="match status" value="1"/>
</dbReference>
<evidence type="ECO:0000313" key="4">
    <source>
        <dbReference type="EMBL" id="QIS05718.1"/>
    </source>
</evidence>
<dbReference type="PANTHER" id="PTHR10612:SF34">
    <property type="entry name" value="APOLIPOPROTEIN D"/>
    <property type="match status" value="1"/>
</dbReference>
<feature type="signal peptide" evidence="2">
    <location>
        <begin position="1"/>
        <end position="42"/>
    </location>
</feature>
<dbReference type="PANTHER" id="PTHR10612">
    <property type="entry name" value="APOLIPOPROTEIN D"/>
    <property type="match status" value="1"/>
</dbReference>
<proteinExistence type="inferred from homology"/>
<keyword evidence="2" id="KW-0732">Signal</keyword>
<dbReference type="Pfam" id="PF08212">
    <property type="entry name" value="Lipocalin_2"/>
    <property type="match status" value="1"/>
</dbReference>
<evidence type="ECO:0000259" key="3">
    <source>
        <dbReference type="Pfam" id="PF08212"/>
    </source>
</evidence>
<dbReference type="InterPro" id="IPR022271">
    <property type="entry name" value="Lipocalin_ApoD"/>
</dbReference>
<accession>A0A6G9XXS2</accession>
<dbReference type="PROSITE" id="PS00213">
    <property type="entry name" value="LIPOCALIN"/>
    <property type="match status" value="1"/>
</dbReference>
<name>A0A6G9XXS2_NOCBR</name>
<evidence type="ECO:0000256" key="1">
    <source>
        <dbReference type="ARBA" id="ARBA00006889"/>
    </source>
</evidence>
<dbReference type="InterPro" id="IPR022272">
    <property type="entry name" value="Lipocalin_CS"/>
</dbReference>
<dbReference type="InterPro" id="IPR012674">
    <property type="entry name" value="Calycin"/>
</dbReference>
<dbReference type="AlphaFoldDB" id="A0A6G9XXS2"/>
<dbReference type="CDD" id="cd19438">
    <property type="entry name" value="lipocalin_Blc-like"/>
    <property type="match status" value="1"/>
</dbReference>
<dbReference type="GO" id="GO:0006950">
    <property type="term" value="P:response to stress"/>
    <property type="evidence" value="ECO:0007669"/>
    <property type="project" value="UniProtKB-ARBA"/>
</dbReference>
<dbReference type="InterPro" id="IPR047202">
    <property type="entry name" value="Lipocalin_Blc-like_dom"/>
</dbReference>
<dbReference type="Proteomes" id="UP000501705">
    <property type="component" value="Chromosome"/>
</dbReference>
<gene>
    <name evidence="4" type="ORF">F5X71_28470</name>
</gene>
<dbReference type="InterPro" id="IPR000566">
    <property type="entry name" value="Lipocln_cytosolic_FA-bd_dom"/>
</dbReference>
<feature type="chain" id="PRO_5026415757" evidence="2">
    <location>
        <begin position="43"/>
        <end position="214"/>
    </location>
</feature>
<evidence type="ECO:0000256" key="2">
    <source>
        <dbReference type="PIRNR" id="PIRNR036893"/>
    </source>
</evidence>
<feature type="domain" description="Lipocalin/cytosolic fatty-acid binding" evidence="3">
    <location>
        <begin position="54"/>
        <end position="192"/>
    </location>
</feature>
<comment type="similarity">
    <text evidence="1 2">Belongs to the calycin superfamily. Lipocalin family.</text>
</comment>
<reference evidence="4 5" key="1">
    <citation type="journal article" date="2019" name="ACS Chem. Biol.">
        <title>Identification and Mobilization of a Cryptic Antibiotic Biosynthesis Gene Locus from a Human-Pathogenic Nocardia Isolate.</title>
        <authorList>
            <person name="Herisse M."/>
            <person name="Ishida K."/>
            <person name="Porter J.L."/>
            <person name="Howden B."/>
            <person name="Hertweck C."/>
            <person name="Stinear T.P."/>
            <person name="Pidot S.J."/>
        </authorList>
    </citation>
    <scope>NUCLEOTIDE SEQUENCE [LARGE SCALE GENOMIC DNA]</scope>
    <source>
        <strain evidence="4 5">AUSMDU00024985</strain>
    </source>
</reference>
<sequence>MAHIIDSRGVRVTSRSKRHPLRLLAVLAGFAAAALTVGSAQAVPAAGPSPVPSLDLTRYAGTWHQLAAIPQFFQLACARDTTANYTLDPQGDVVVRNRCTTWANTTNEVTGTATVNDRVTNAQLHVSFPGVPTQDRGTGPTNYIVTALAPDYSWAVVTSPNRLSGFVLARATRLDAAAWSLVRAGIVAAGQDPCVYLTSPSVGGFTGIVPLCTV</sequence>
<organism evidence="4 5">
    <name type="scientific">Nocardia brasiliensis</name>
    <dbReference type="NCBI Taxonomy" id="37326"/>
    <lineage>
        <taxon>Bacteria</taxon>
        <taxon>Bacillati</taxon>
        <taxon>Actinomycetota</taxon>
        <taxon>Actinomycetes</taxon>
        <taxon>Mycobacteriales</taxon>
        <taxon>Nocardiaceae</taxon>
        <taxon>Nocardia</taxon>
    </lineage>
</organism>
<protein>
    <submittedName>
        <fullName evidence="4">Lipocalin</fullName>
    </submittedName>
</protein>
<evidence type="ECO:0000313" key="5">
    <source>
        <dbReference type="Proteomes" id="UP000501705"/>
    </source>
</evidence>
<dbReference type="PIRSF" id="PIRSF036893">
    <property type="entry name" value="Lipocalin_ApoD"/>
    <property type="match status" value="1"/>
</dbReference>
<dbReference type="Gene3D" id="2.40.128.20">
    <property type="match status" value="1"/>
</dbReference>